<dbReference type="GO" id="GO:0051607">
    <property type="term" value="P:defense response to virus"/>
    <property type="evidence" value="ECO:0007669"/>
    <property type="project" value="UniProtKB-KW"/>
</dbReference>
<evidence type="ECO:0000256" key="6">
    <source>
        <dbReference type="RuleBase" id="RU000436"/>
    </source>
</evidence>
<protein>
    <submittedName>
        <fullName evidence="8">IFN4</fullName>
    </submittedName>
</protein>
<organism evidence="8">
    <name type="scientific">Anguilla japonica</name>
    <name type="common">Japanese eel</name>
    <dbReference type="NCBI Taxonomy" id="7937"/>
    <lineage>
        <taxon>Eukaryota</taxon>
        <taxon>Metazoa</taxon>
        <taxon>Chordata</taxon>
        <taxon>Craniata</taxon>
        <taxon>Vertebrata</taxon>
        <taxon>Euteleostomi</taxon>
        <taxon>Actinopterygii</taxon>
        <taxon>Neopterygii</taxon>
        <taxon>Teleostei</taxon>
        <taxon>Anguilliformes</taxon>
        <taxon>Anguillidae</taxon>
        <taxon>Anguilla</taxon>
    </lineage>
</organism>
<evidence type="ECO:0000313" key="8">
    <source>
        <dbReference type="EMBL" id="AYQ96196.1"/>
    </source>
</evidence>
<keyword evidence="2 6" id="KW-0202">Cytokine</keyword>
<dbReference type="InterPro" id="IPR009079">
    <property type="entry name" value="4_helix_cytokine-like_core"/>
</dbReference>
<evidence type="ECO:0000256" key="4">
    <source>
        <dbReference type="ARBA" id="ARBA00023118"/>
    </source>
</evidence>
<dbReference type="GO" id="GO:0005125">
    <property type="term" value="F:cytokine activity"/>
    <property type="evidence" value="ECO:0007669"/>
    <property type="project" value="UniProtKB-KW"/>
</dbReference>
<dbReference type="SUPFAM" id="SSF47266">
    <property type="entry name" value="4-helical cytokines"/>
    <property type="match status" value="1"/>
</dbReference>
<evidence type="ECO:0000256" key="3">
    <source>
        <dbReference type="ARBA" id="ARBA00022525"/>
    </source>
</evidence>
<keyword evidence="5" id="KW-1015">Disulfide bond</keyword>
<keyword evidence="7" id="KW-0732">Signal</keyword>
<evidence type="ECO:0000256" key="7">
    <source>
        <dbReference type="SAM" id="SignalP"/>
    </source>
</evidence>
<dbReference type="AlphaFoldDB" id="A0A3G3LQ62"/>
<feature type="signal peptide" evidence="7">
    <location>
        <begin position="1"/>
        <end position="20"/>
    </location>
</feature>
<comment type="subcellular location">
    <subcellularLocation>
        <location evidence="1">Secreted</location>
    </subcellularLocation>
</comment>
<reference evidence="8" key="1">
    <citation type="journal article" date="2018" name="Dev. Comp. Immunol.">
        <title>Identification of four type I IFNs from Japanese eel with differential expression properties and Mx promoter inducibility.</title>
        <authorList>
            <person name="Huang B."/>
            <person name="Wang Z.X."/>
            <person name="Liang Y."/>
            <person name="Zhai S.W."/>
            <person name="Huang W.S."/>
            <person name="Nie P."/>
        </authorList>
    </citation>
    <scope>NUCLEOTIDE SEQUENCE</scope>
</reference>
<evidence type="ECO:0000256" key="5">
    <source>
        <dbReference type="ARBA" id="ARBA00023157"/>
    </source>
</evidence>
<sequence length="186" mass="21183">MALENTAWLCALFCISQVLSAPIKCQLDGHLIKTSYNLLKDMGGNFPQQCIKENVLVPFPRSAFASNGTAGQSDIIRTVIYETLYSINSLFENDDFPTDWDEIKLQDFQNIIYRQVDKSTCAGGSKPGSDDSARTATLRNYFERLASVLQEKNFFCAWEIVRKELVRTLDFIIEHNSDSLLWPKRI</sequence>
<comment type="similarity">
    <text evidence="6">Belongs to the alpha/beta interferon family.</text>
</comment>
<name>A0A3G3LQ62_ANGJA</name>
<dbReference type="Pfam" id="PF00143">
    <property type="entry name" value="Interferon"/>
    <property type="match status" value="1"/>
</dbReference>
<dbReference type="GO" id="GO:0005615">
    <property type="term" value="C:extracellular space"/>
    <property type="evidence" value="ECO:0007669"/>
    <property type="project" value="UniProtKB-KW"/>
</dbReference>
<dbReference type="EMBL" id="MH822132">
    <property type="protein sequence ID" value="AYQ96196.1"/>
    <property type="molecule type" value="mRNA"/>
</dbReference>
<dbReference type="SMART" id="SM00076">
    <property type="entry name" value="IFabd"/>
    <property type="match status" value="1"/>
</dbReference>
<accession>A0A3G3LQ62</accession>
<dbReference type="PANTHER" id="PTHR11691">
    <property type="entry name" value="TYPE I INTERFERON"/>
    <property type="match status" value="1"/>
</dbReference>
<dbReference type="PANTHER" id="PTHR11691:SF62">
    <property type="entry name" value="INTERFERON PHI 2-RELATED"/>
    <property type="match status" value="1"/>
</dbReference>
<evidence type="ECO:0000256" key="2">
    <source>
        <dbReference type="ARBA" id="ARBA00022514"/>
    </source>
</evidence>
<evidence type="ECO:0000256" key="1">
    <source>
        <dbReference type="ARBA" id="ARBA00004613"/>
    </source>
</evidence>
<dbReference type="Gene3D" id="1.20.1250.10">
    <property type="match status" value="1"/>
</dbReference>
<dbReference type="GO" id="GO:0005126">
    <property type="term" value="F:cytokine receptor binding"/>
    <property type="evidence" value="ECO:0007669"/>
    <property type="project" value="InterPro"/>
</dbReference>
<keyword evidence="4 6" id="KW-0051">Antiviral defense</keyword>
<proteinExistence type="evidence at transcript level"/>
<keyword evidence="3" id="KW-0964">Secreted</keyword>
<dbReference type="InterPro" id="IPR000471">
    <property type="entry name" value="Interferon_alpha/beta/delta"/>
</dbReference>
<feature type="chain" id="PRO_5017960113" evidence="7">
    <location>
        <begin position="21"/>
        <end position="186"/>
    </location>
</feature>